<dbReference type="SMART" id="SM00822">
    <property type="entry name" value="PKS_KR"/>
    <property type="match status" value="1"/>
</dbReference>
<evidence type="ECO:0000259" key="4">
    <source>
        <dbReference type="SMART" id="SM00822"/>
    </source>
</evidence>
<dbReference type="Pfam" id="PF00106">
    <property type="entry name" value="adh_short"/>
    <property type="match status" value="1"/>
</dbReference>
<keyword evidence="6" id="KW-1185">Reference proteome</keyword>
<dbReference type="RefSeq" id="WP_244743485.1">
    <property type="nucleotide sequence ID" value="NZ_CP095071.1"/>
</dbReference>
<evidence type="ECO:0000256" key="3">
    <source>
        <dbReference type="RuleBase" id="RU000363"/>
    </source>
</evidence>
<protein>
    <submittedName>
        <fullName evidence="5">SDR family oxidoreductase</fullName>
    </submittedName>
</protein>
<accession>A0ABY4GLA3</accession>
<dbReference type="InterPro" id="IPR020904">
    <property type="entry name" value="Sc_DH/Rdtase_CS"/>
</dbReference>
<dbReference type="CDD" id="cd05374">
    <property type="entry name" value="17beta-HSD-like_SDR_c"/>
    <property type="match status" value="1"/>
</dbReference>
<evidence type="ECO:0000313" key="5">
    <source>
        <dbReference type="EMBL" id="UOQ84951.1"/>
    </source>
</evidence>
<feature type="domain" description="Ketoreductase" evidence="4">
    <location>
        <begin position="2"/>
        <end position="185"/>
    </location>
</feature>
<dbReference type="InterPro" id="IPR051911">
    <property type="entry name" value="SDR_oxidoreductase"/>
</dbReference>
<evidence type="ECO:0000256" key="2">
    <source>
        <dbReference type="ARBA" id="ARBA00023002"/>
    </source>
</evidence>
<organism evidence="5 6">
    <name type="scientific">Gracilibacillus salinarum</name>
    <dbReference type="NCBI Taxonomy" id="2932255"/>
    <lineage>
        <taxon>Bacteria</taxon>
        <taxon>Bacillati</taxon>
        <taxon>Bacillota</taxon>
        <taxon>Bacilli</taxon>
        <taxon>Bacillales</taxon>
        <taxon>Bacillaceae</taxon>
        <taxon>Gracilibacillus</taxon>
    </lineage>
</organism>
<dbReference type="NCBIfam" id="NF005372">
    <property type="entry name" value="PRK06914.1"/>
    <property type="match status" value="1"/>
</dbReference>
<dbReference type="InterPro" id="IPR057326">
    <property type="entry name" value="KR_dom"/>
</dbReference>
<dbReference type="PRINTS" id="PR00080">
    <property type="entry name" value="SDRFAMILY"/>
</dbReference>
<sequence>MKTVLITGAGSGFGLVTALELAKNGFHVIATLRTLQSQQALNDKVAELKLTDKIIILEMDVTNDEHIEEVTQYVKQNYQRLDLLINNAGYSQGGFVADLSPDDFEKQLNVNLHGVFRVTNAMLPILEQAEKANIINISSVSGLIGFPGLSSYCTSKFALEGFSESLRLELLQRNIYVSIIEPSSYQTEIWHKSLQTIDHETMEADPLKHSVFNYAKQTAYTEQNPKEIADLIIKISHRSKPKLRYPIGKGATAMFFAKRLLPWQLVEKIILKKLKK</sequence>
<dbReference type="PANTHER" id="PTHR43976:SF16">
    <property type="entry name" value="SHORT-CHAIN DEHYDROGENASE_REDUCTASE FAMILY PROTEIN"/>
    <property type="match status" value="1"/>
</dbReference>
<dbReference type="EMBL" id="CP095071">
    <property type="protein sequence ID" value="UOQ84951.1"/>
    <property type="molecule type" value="Genomic_DNA"/>
</dbReference>
<dbReference type="Gene3D" id="3.40.50.720">
    <property type="entry name" value="NAD(P)-binding Rossmann-like Domain"/>
    <property type="match status" value="1"/>
</dbReference>
<dbReference type="PRINTS" id="PR00081">
    <property type="entry name" value="GDHRDH"/>
</dbReference>
<dbReference type="PANTHER" id="PTHR43976">
    <property type="entry name" value="SHORT CHAIN DEHYDROGENASE"/>
    <property type="match status" value="1"/>
</dbReference>
<dbReference type="PROSITE" id="PS00061">
    <property type="entry name" value="ADH_SHORT"/>
    <property type="match status" value="1"/>
</dbReference>
<dbReference type="InterPro" id="IPR036291">
    <property type="entry name" value="NAD(P)-bd_dom_sf"/>
</dbReference>
<evidence type="ECO:0000313" key="6">
    <source>
        <dbReference type="Proteomes" id="UP000831537"/>
    </source>
</evidence>
<dbReference type="Proteomes" id="UP000831537">
    <property type="component" value="Chromosome"/>
</dbReference>
<reference evidence="5 6" key="1">
    <citation type="submission" date="2022-04" db="EMBL/GenBank/DDBJ databases">
        <title>Gracilibacillus sp. isolated from saltern.</title>
        <authorList>
            <person name="Won M."/>
            <person name="Lee C.-M."/>
            <person name="Woen H.-Y."/>
            <person name="Kwon S.-W."/>
        </authorList>
    </citation>
    <scope>NUCLEOTIDE SEQUENCE [LARGE SCALE GENOMIC DNA]</scope>
    <source>
        <strain evidence="5 6">SSPM10-3</strain>
    </source>
</reference>
<dbReference type="SUPFAM" id="SSF51735">
    <property type="entry name" value="NAD(P)-binding Rossmann-fold domains"/>
    <property type="match status" value="1"/>
</dbReference>
<dbReference type="InterPro" id="IPR002347">
    <property type="entry name" value="SDR_fam"/>
</dbReference>
<name>A0ABY4GLA3_9BACI</name>
<evidence type="ECO:0000256" key="1">
    <source>
        <dbReference type="ARBA" id="ARBA00006484"/>
    </source>
</evidence>
<proteinExistence type="inferred from homology"/>
<keyword evidence="2" id="KW-0560">Oxidoreductase</keyword>
<comment type="similarity">
    <text evidence="1 3">Belongs to the short-chain dehydrogenases/reductases (SDR) family.</text>
</comment>
<gene>
    <name evidence="5" type="ORF">MUN87_20250</name>
</gene>